<dbReference type="EMBL" id="CP003040">
    <property type="protein sequence ID" value="AEN95330.1"/>
    <property type="molecule type" value="Genomic_DNA"/>
</dbReference>
<dbReference type="AlphaFoldDB" id="G2SZ91"/>
<dbReference type="HOGENOM" id="CLU_3405192_0_0_9"/>
<dbReference type="KEGG" id="rho:RHOM_01015"/>
<proteinExistence type="predicted"/>
<accession>G2SZ91</accession>
<keyword evidence="2" id="KW-1185">Reference proteome</keyword>
<sequence length="30" mass="3427">MSTVELIEMKSSGSRDWRPGNADRVLYSKL</sequence>
<reference evidence="1 2" key="1">
    <citation type="journal article" date="2015" name="Genome Announc.">
        <title>Complete genome sequence of the human gut symbiont Roseburia hominis.</title>
        <authorList>
            <person name="Travis A.J."/>
            <person name="Kelly D."/>
            <person name="Flint H.J."/>
            <person name="Aminov R.I."/>
        </authorList>
    </citation>
    <scope>NUCLEOTIDE SEQUENCE [LARGE SCALE GENOMIC DNA]</scope>
    <source>
        <strain evidence="2">DSM 16839 / JCM 17582 / NCIMB 14029 / A2-183</strain>
    </source>
</reference>
<protein>
    <submittedName>
        <fullName evidence="1">Uncharacterized protein</fullName>
    </submittedName>
</protein>
<organism evidence="1 2">
    <name type="scientific">Roseburia hominis (strain DSM 16839 / JCM 17582 / NCIMB 14029 / A2-183)</name>
    <dbReference type="NCBI Taxonomy" id="585394"/>
    <lineage>
        <taxon>Bacteria</taxon>
        <taxon>Bacillati</taxon>
        <taxon>Bacillota</taxon>
        <taxon>Clostridia</taxon>
        <taxon>Lachnospirales</taxon>
        <taxon>Lachnospiraceae</taxon>
        <taxon>Roseburia</taxon>
    </lineage>
</organism>
<name>G2SZ91_ROSHA</name>
<evidence type="ECO:0000313" key="2">
    <source>
        <dbReference type="Proteomes" id="UP000008178"/>
    </source>
</evidence>
<evidence type="ECO:0000313" key="1">
    <source>
        <dbReference type="EMBL" id="AEN95330.1"/>
    </source>
</evidence>
<dbReference type="STRING" id="585394.RHOM_01015"/>
<dbReference type="Proteomes" id="UP000008178">
    <property type="component" value="Chromosome"/>
</dbReference>
<gene>
    <name evidence="1" type="ordered locus">RHOM_01015</name>
</gene>